<accession>A0A8T2T7P7</accession>
<feature type="repeat" description="PPR" evidence="2">
    <location>
        <begin position="772"/>
        <end position="806"/>
    </location>
</feature>
<keyword evidence="4" id="KW-1185">Reference proteome</keyword>
<dbReference type="Proteomes" id="UP000825935">
    <property type="component" value="Chromosome 15"/>
</dbReference>
<dbReference type="FunFam" id="1.25.40.10:FF:000158">
    <property type="entry name" value="pentatricopeptide repeat-containing protein At2g33680"/>
    <property type="match status" value="1"/>
</dbReference>
<feature type="repeat" description="PPR" evidence="2">
    <location>
        <begin position="466"/>
        <end position="500"/>
    </location>
</feature>
<dbReference type="NCBIfam" id="TIGR00756">
    <property type="entry name" value="PPR"/>
    <property type="match status" value="6"/>
</dbReference>
<feature type="repeat" description="PPR" evidence="2">
    <location>
        <begin position="263"/>
        <end position="297"/>
    </location>
</feature>
<dbReference type="OrthoDB" id="185373at2759"/>
<dbReference type="Pfam" id="PF13041">
    <property type="entry name" value="PPR_2"/>
    <property type="match status" value="5"/>
</dbReference>
<dbReference type="GO" id="GO:0003723">
    <property type="term" value="F:RNA binding"/>
    <property type="evidence" value="ECO:0007669"/>
    <property type="project" value="InterPro"/>
</dbReference>
<dbReference type="PANTHER" id="PTHR24015:SF550">
    <property type="entry name" value="REPEAT-CONTAINING PROTEIN, PUTATIVE-RELATED"/>
    <property type="match status" value="1"/>
</dbReference>
<dbReference type="InterPro" id="IPR002885">
    <property type="entry name" value="PPR_rpt"/>
</dbReference>
<reference evidence="3" key="1">
    <citation type="submission" date="2021-08" db="EMBL/GenBank/DDBJ databases">
        <title>WGS assembly of Ceratopteris richardii.</title>
        <authorList>
            <person name="Marchant D.B."/>
            <person name="Chen G."/>
            <person name="Jenkins J."/>
            <person name="Shu S."/>
            <person name="Leebens-Mack J."/>
            <person name="Grimwood J."/>
            <person name="Schmutz J."/>
            <person name="Soltis P."/>
            <person name="Soltis D."/>
            <person name="Chen Z.-H."/>
        </authorList>
    </citation>
    <scope>NUCLEOTIDE SEQUENCE</scope>
    <source>
        <strain evidence="3">Whitten #5841</strain>
        <tissue evidence="3">Leaf</tissue>
    </source>
</reference>
<proteinExistence type="predicted"/>
<organism evidence="3 4">
    <name type="scientific">Ceratopteris richardii</name>
    <name type="common">Triangle waterfern</name>
    <dbReference type="NCBI Taxonomy" id="49495"/>
    <lineage>
        <taxon>Eukaryota</taxon>
        <taxon>Viridiplantae</taxon>
        <taxon>Streptophyta</taxon>
        <taxon>Embryophyta</taxon>
        <taxon>Tracheophyta</taxon>
        <taxon>Polypodiopsida</taxon>
        <taxon>Polypodiidae</taxon>
        <taxon>Polypodiales</taxon>
        <taxon>Pteridineae</taxon>
        <taxon>Pteridaceae</taxon>
        <taxon>Parkerioideae</taxon>
        <taxon>Ceratopteris</taxon>
    </lineage>
</organism>
<sequence length="920" mass="102216">MNVLPQGYHTTEGSCFFERRGFRAQSFLSETSLKKSYSLSRTKENDNQAKRVIEISAKSSIVNTIQVEAQEEEKEKEESNTFPITNIFHDNASVTHNLMTSLKACIEQKDLEKGIKIHAAIASKGILKNDIFLANTLINLYAKCGSMDKAQEICNDIPVRTVVTWNILITGYIEHGRGEEALHCYQLMQDEGLSPNASTFTCVLKACAIIGVAEKVLELHARIESEGLLEKDLIVGTTLVDTYGKLDMMKKAQEVFDRLPVYDTITWNVLIMGYARHGHAVDALYYFEKMQQHGFYPGDVAFIASLKACAAIMEIHRAQELHAEIVKVGFDQKGNLINNALIDLYAKCDLIVEAQTVFDNILIHDVVSFGALIAAYAHLGYDGEAMLCFNQMLLESVSPNEMIYTSILKVCSNLGVINRAFYLHSQIVKEGLSEELNISRALMDMYSSFGLLQELQEVFDRLLHYDVFSFNLLIAGFCKNGYDELALSNFEKMKAKGLSPNSNTIVCILRACANIGASDKGQQIHEQVIRCHSLETDLAVGTSLVDMYARCGLLEKAQEVFDALPVHDLVSWNALIGGYCEQKHSEEAMSCFDHMKNEGFLPDTVTFLSALKACSDMQSICQGMQIHIEIEKIGSLDDDPMIGTALVDMYVTCGHLIEAQHVFDGLPNKDLISWNTLIAQYAKSGHDEEALMCFEQMQLTSFSGNVFTFSSVLKSCARIGTISIGLDIHRKAVKGGLVGMEIMVGNALIDMYSNLGMLERAQTLFDSIEIQDIISWNALMGGYSQLGNERIVFELLDKMMAKGMHPDIVTLSIVLKACSHTGLLEMGQTLCETITKSFDIKLNIEHYICMVDLFGRTGHLDKVACLIREMPVSSNSSLWLAVLDACQKCGQTNLGILAFHHVASLNRRDAAAYISFGNML</sequence>
<protein>
    <recommendedName>
        <fullName evidence="5">Pentatricopeptide repeat-containing protein</fullName>
    </recommendedName>
</protein>
<dbReference type="Gene3D" id="1.25.40.10">
    <property type="entry name" value="Tetratricopeptide repeat domain"/>
    <property type="match status" value="5"/>
</dbReference>
<dbReference type="PROSITE" id="PS51375">
    <property type="entry name" value="PPR"/>
    <property type="match status" value="7"/>
</dbReference>
<dbReference type="Pfam" id="PF13812">
    <property type="entry name" value="PPR_3"/>
    <property type="match status" value="1"/>
</dbReference>
<dbReference type="InterPro" id="IPR046960">
    <property type="entry name" value="PPR_At4g14850-like_plant"/>
</dbReference>
<dbReference type="EMBL" id="CM035420">
    <property type="protein sequence ID" value="KAH7404959.1"/>
    <property type="molecule type" value="Genomic_DNA"/>
</dbReference>
<dbReference type="PANTHER" id="PTHR24015">
    <property type="entry name" value="OS07G0578800 PROTEIN-RELATED"/>
    <property type="match status" value="1"/>
</dbReference>
<evidence type="ECO:0000256" key="2">
    <source>
        <dbReference type="PROSITE-ProRule" id="PRU00708"/>
    </source>
</evidence>
<evidence type="ECO:0000313" key="3">
    <source>
        <dbReference type="EMBL" id="KAH7404959.1"/>
    </source>
</evidence>
<dbReference type="GO" id="GO:0009451">
    <property type="term" value="P:RNA modification"/>
    <property type="evidence" value="ECO:0007669"/>
    <property type="project" value="InterPro"/>
</dbReference>
<dbReference type="FunFam" id="1.25.40.10:FF:000031">
    <property type="entry name" value="Pentatricopeptide repeat-containing protein mitochondrial"/>
    <property type="match status" value="2"/>
</dbReference>
<keyword evidence="1" id="KW-0677">Repeat</keyword>
<dbReference type="Pfam" id="PF01535">
    <property type="entry name" value="PPR"/>
    <property type="match status" value="6"/>
</dbReference>
<feature type="repeat" description="PPR" evidence="2">
    <location>
        <begin position="670"/>
        <end position="704"/>
    </location>
</feature>
<gene>
    <name evidence="3" type="ORF">KP509_15G051100</name>
</gene>
<feature type="repeat" description="PPR" evidence="2">
    <location>
        <begin position="365"/>
        <end position="399"/>
    </location>
</feature>
<comment type="caution">
    <text evidence="3">The sequence shown here is derived from an EMBL/GenBank/DDBJ whole genome shotgun (WGS) entry which is preliminary data.</text>
</comment>
<dbReference type="InterPro" id="IPR011990">
    <property type="entry name" value="TPR-like_helical_dom_sf"/>
</dbReference>
<dbReference type="AlphaFoldDB" id="A0A8T2T7P7"/>
<dbReference type="GO" id="GO:0048731">
    <property type="term" value="P:system development"/>
    <property type="evidence" value="ECO:0007669"/>
    <property type="project" value="UniProtKB-ARBA"/>
</dbReference>
<name>A0A8T2T7P7_CERRI</name>
<dbReference type="FunFam" id="1.25.40.10:FF:000285">
    <property type="entry name" value="Pentatricopeptide repeat-containing protein, chloroplastic"/>
    <property type="match status" value="1"/>
</dbReference>
<evidence type="ECO:0000256" key="1">
    <source>
        <dbReference type="ARBA" id="ARBA00022737"/>
    </source>
</evidence>
<feature type="repeat" description="PPR" evidence="2">
    <location>
        <begin position="161"/>
        <end position="195"/>
    </location>
</feature>
<feature type="repeat" description="PPR" evidence="2">
    <location>
        <begin position="568"/>
        <end position="602"/>
    </location>
</feature>
<evidence type="ECO:0008006" key="5">
    <source>
        <dbReference type="Google" id="ProtNLM"/>
    </source>
</evidence>
<evidence type="ECO:0000313" key="4">
    <source>
        <dbReference type="Proteomes" id="UP000825935"/>
    </source>
</evidence>